<dbReference type="STRING" id="578458.D8PSQ4"/>
<dbReference type="GeneID" id="9596109"/>
<dbReference type="AlphaFoldDB" id="D8PSQ4"/>
<dbReference type="Gene3D" id="3.60.10.10">
    <property type="entry name" value="Endonuclease/exonuclease/phosphatase"/>
    <property type="match status" value="1"/>
</dbReference>
<evidence type="ECO:0000259" key="2">
    <source>
        <dbReference type="SMART" id="SM00128"/>
    </source>
</evidence>
<dbReference type="SUPFAM" id="SSF56219">
    <property type="entry name" value="DNase I-like"/>
    <property type="match status" value="1"/>
</dbReference>
<dbReference type="GO" id="GO:0046856">
    <property type="term" value="P:phosphatidylinositol dephosphorylation"/>
    <property type="evidence" value="ECO:0007669"/>
    <property type="project" value="InterPro"/>
</dbReference>
<dbReference type="HOGENOM" id="CLU_025224_0_0_1"/>
<dbReference type="Proteomes" id="UP000007431">
    <property type="component" value="Unassembled WGS sequence"/>
</dbReference>
<proteinExistence type="predicted"/>
<keyword evidence="4" id="KW-1185">Reference proteome</keyword>
<gene>
    <name evidence="3" type="ORF">SCHCODRAFT_81429</name>
</gene>
<dbReference type="EMBL" id="GL377303">
    <property type="protein sequence ID" value="EFJ01180.1"/>
    <property type="molecule type" value="Genomic_DNA"/>
</dbReference>
<evidence type="ECO:0000313" key="4">
    <source>
        <dbReference type="Proteomes" id="UP000007431"/>
    </source>
</evidence>
<sequence length="425" mass="46931">MSDTDRLLVQIASYNTALQGLNGVPQDLVDWLSPTLQVSHFLSRERRAPDIVAVGFQELLPLYLGLAGLSKSVIEGRHQHILAEIEAHAPNKEKYSLVGKIVNGGVALLVYALDEGVARRITDVHTSYSSCGPGYMSNKGATGVRFRVAGEDGGLGETFTFVCAHLTAHAEKVADRIADYNHIVGTLLFPPSPGAPSNVPSTIYDSSHLFFFGDLNFRLDLPNSLAPPTSSGYSLMDNNEQLQELKVYDQLSNEKQRRTAFIGLHEGEFWKFKATYKCIIGAVDKYNPARVPAWTDRILYATHSDDPEASESTITNVLYTSIPSYTTSDHKPVVTLLLLPTPTQRTDTIPTIRLPSGYHPSPDPWTKPKRYVGLVLDKVVGITWWLFTLFGMGSSIVGLFNALVGFGAWRWYRWWSSAADEVNGV</sequence>
<protein>
    <recommendedName>
        <fullName evidence="2">Inositol polyphosphate-related phosphatase domain-containing protein</fullName>
    </recommendedName>
</protein>
<accession>D8PSQ4</accession>
<dbReference type="KEGG" id="scm:SCHCO_02661211"/>
<name>D8PSQ4_SCHCM</name>
<dbReference type="Pfam" id="PF22669">
    <property type="entry name" value="Exo_endo_phos2"/>
    <property type="match status" value="1"/>
</dbReference>
<dbReference type="PANTHER" id="PTHR11200">
    <property type="entry name" value="INOSITOL 5-PHOSPHATASE"/>
    <property type="match status" value="1"/>
</dbReference>
<dbReference type="GO" id="GO:0004439">
    <property type="term" value="F:phosphatidylinositol-4,5-bisphosphate 5-phosphatase activity"/>
    <property type="evidence" value="ECO:0007669"/>
    <property type="project" value="TreeGrafter"/>
</dbReference>
<dbReference type="InterPro" id="IPR000300">
    <property type="entry name" value="IPPc"/>
</dbReference>
<dbReference type="PANTHER" id="PTHR11200:SF286">
    <property type="entry name" value="5-PHOSPHATASE, PUTATIVE (AFU_ORTHOLOGUE AFUA_5G07600)-RELATED"/>
    <property type="match status" value="1"/>
</dbReference>
<keyword evidence="1" id="KW-0812">Transmembrane</keyword>
<dbReference type="InParanoid" id="D8PSQ4"/>
<dbReference type="OrthoDB" id="62798at2759"/>
<feature type="domain" description="Inositol polyphosphate-related phosphatase" evidence="2">
    <location>
        <begin position="5"/>
        <end position="345"/>
    </location>
</feature>
<keyword evidence="1" id="KW-0472">Membrane</keyword>
<feature type="transmembrane region" description="Helical" evidence="1">
    <location>
        <begin position="384"/>
        <end position="409"/>
    </location>
</feature>
<dbReference type="InterPro" id="IPR046985">
    <property type="entry name" value="IP5"/>
</dbReference>
<organism evidence="4">
    <name type="scientific">Schizophyllum commune (strain H4-8 / FGSC 9210)</name>
    <name type="common">Split gill fungus</name>
    <dbReference type="NCBI Taxonomy" id="578458"/>
    <lineage>
        <taxon>Eukaryota</taxon>
        <taxon>Fungi</taxon>
        <taxon>Dikarya</taxon>
        <taxon>Basidiomycota</taxon>
        <taxon>Agaricomycotina</taxon>
        <taxon>Agaricomycetes</taxon>
        <taxon>Agaricomycetidae</taxon>
        <taxon>Agaricales</taxon>
        <taxon>Schizophyllaceae</taxon>
        <taxon>Schizophyllum</taxon>
    </lineage>
</organism>
<dbReference type="VEuPathDB" id="FungiDB:SCHCODRAFT_02661211"/>
<dbReference type="SMART" id="SM00128">
    <property type="entry name" value="IPPc"/>
    <property type="match status" value="1"/>
</dbReference>
<dbReference type="OMA" id="HRYPGWT"/>
<dbReference type="eggNOG" id="KOG0565">
    <property type="taxonomic scope" value="Eukaryota"/>
</dbReference>
<reference evidence="3 4" key="1">
    <citation type="journal article" date="2010" name="Nat. Biotechnol.">
        <title>Genome sequence of the model mushroom Schizophyllum commune.</title>
        <authorList>
            <person name="Ohm R.A."/>
            <person name="de Jong J.F."/>
            <person name="Lugones L.G."/>
            <person name="Aerts A."/>
            <person name="Kothe E."/>
            <person name="Stajich J.E."/>
            <person name="de Vries R.P."/>
            <person name="Record E."/>
            <person name="Levasseur A."/>
            <person name="Baker S.E."/>
            <person name="Bartholomew K.A."/>
            <person name="Coutinho P.M."/>
            <person name="Erdmann S."/>
            <person name="Fowler T.J."/>
            <person name="Gathman A.C."/>
            <person name="Lombard V."/>
            <person name="Henrissat B."/>
            <person name="Knabe N."/>
            <person name="Kuees U."/>
            <person name="Lilly W.W."/>
            <person name="Lindquist E."/>
            <person name="Lucas S."/>
            <person name="Magnuson J.K."/>
            <person name="Piumi F."/>
            <person name="Raudaskoski M."/>
            <person name="Salamov A."/>
            <person name="Schmutz J."/>
            <person name="Schwarze F.W.M.R."/>
            <person name="vanKuyk P.A."/>
            <person name="Horton J.S."/>
            <person name="Grigoriev I.V."/>
            <person name="Woesten H.A.B."/>
        </authorList>
    </citation>
    <scope>NUCLEOTIDE SEQUENCE [LARGE SCALE GENOMIC DNA]</scope>
    <source>
        <strain evidence="4">H4-8 / FGSC 9210</strain>
    </source>
</reference>
<dbReference type="InterPro" id="IPR036691">
    <property type="entry name" value="Endo/exonu/phosph_ase_sf"/>
</dbReference>
<evidence type="ECO:0000313" key="3">
    <source>
        <dbReference type="EMBL" id="EFJ01180.1"/>
    </source>
</evidence>
<evidence type="ECO:0000256" key="1">
    <source>
        <dbReference type="SAM" id="Phobius"/>
    </source>
</evidence>
<keyword evidence="1" id="KW-1133">Transmembrane helix</keyword>